<protein>
    <recommendedName>
        <fullName evidence="2">Transport-associated OB type 2 domain-containing protein</fullName>
    </recommendedName>
</protein>
<organism evidence="1">
    <name type="scientific">marine sediment metagenome</name>
    <dbReference type="NCBI Taxonomy" id="412755"/>
    <lineage>
        <taxon>unclassified sequences</taxon>
        <taxon>metagenomes</taxon>
        <taxon>ecological metagenomes</taxon>
    </lineage>
</organism>
<dbReference type="EMBL" id="BARU01033634">
    <property type="protein sequence ID" value="GAH69642.1"/>
    <property type="molecule type" value="Genomic_DNA"/>
</dbReference>
<sequence>MQRVSLARALVRSPKLLLLDEPIAHLDAKLRHRLRPELRRLQKQTGVATVYTTTDYMEAFGIADKILVLYEGLRLQMGTKEDIWNKPAHRIIGNLLGVPSMNIIPGGRPKIMNGKMNIFTEDGLQIPVDKGQQTRIQEKSIEKIDIGIHPSDINLVGAGEYKPVLRGEIYVYEPLGIKGALSVKVNKQIIRVQTPARYEQRKVGEKIDLYFKETDTHLFDSKSGLNILFMR</sequence>
<dbReference type="InterPro" id="IPR047641">
    <property type="entry name" value="ABC_transpr_MalK/UgpC-like"/>
</dbReference>
<dbReference type="GO" id="GO:0055052">
    <property type="term" value="C:ATP-binding cassette (ABC) transporter complex, substrate-binding subunit-containing"/>
    <property type="evidence" value="ECO:0007669"/>
    <property type="project" value="TreeGrafter"/>
</dbReference>
<dbReference type="InterPro" id="IPR008995">
    <property type="entry name" value="Mo/tungstate-bd_C_term_dom"/>
</dbReference>
<evidence type="ECO:0000313" key="1">
    <source>
        <dbReference type="EMBL" id="GAH69642.1"/>
    </source>
</evidence>
<dbReference type="AlphaFoldDB" id="X1HJI0"/>
<dbReference type="InterPro" id="IPR027417">
    <property type="entry name" value="P-loop_NTPase"/>
</dbReference>
<dbReference type="PANTHER" id="PTHR43875:SF4">
    <property type="entry name" value="GLUCOSE IMPORT ATP-BINDING PROTEIN GLCV"/>
    <property type="match status" value="1"/>
</dbReference>
<proteinExistence type="predicted"/>
<gene>
    <name evidence="1" type="ORF">S03H2_52888</name>
</gene>
<dbReference type="Gene3D" id="3.40.50.300">
    <property type="entry name" value="P-loop containing nucleotide triphosphate hydrolases"/>
    <property type="match status" value="1"/>
</dbReference>
<dbReference type="SUPFAM" id="SSF50331">
    <property type="entry name" value="MOP-like"/>
    <property type="match status" value="1"/>
</dbReference>
<dbReference type="SUPFAM" id="SSF52540">
    <property type="entry name" value="P-loop containing nucleoside triphosphate hydrolases"/>
    <property type="match status" value="1"/>
</dbReference>
<name>X1HJI0_9ZZZZ</name>
<comment type="caution">
    <text evidence="1">The sequence shown here is derived from an EMBL/GenBank/DDBJ whole genome shotgun (WGS) entry which is preliminary data.</text>
</comment>
<dbReference type="PANTHER" id="PTHR43875">
    <property type="entry name" value="MALTODEXTRIN IMPORT ATP-BINDING PROTEIN MSMX"/>
    <property type="match status" value="1"/>
</dbReference>
<accession>X1HJI0</accession>
<dbReference type="InterPro" id="IPR012340">
    <property type="entry name" value="NA-bd_OB-fold"/>
</dbReference>
<reference evidence="1" key="1">
    <citation type="journal article" date="2014" name="Front. Microbiol.">
        <title>High frequency of phylogenetically diverse reductive dehalogenase-homologous genes in deep subseafloor sedimentary metagenomes.</title>
        <authorList>
            <person name="Kawai M."/>
            <person name="Futagami T."/>
            <person name="Toyoda A."/>
            <person name="Takaki Y."/>
            <person name="Nishi S."/>
            <person name="Hori S."/>
            <person name="Arai W."/>
            <person name="Tsubouchi T."/>
            <person name="Morono Y."/>
            <person name="Uchiyama I."/>
            <person name="Ito T."/>
            <person name="Fujiyama A."/>
            <person name="Inagaki F."/>
            <person name="Takami H."/>
        </authorList>
    </citation>
    <scope>NUCLEOTIDE SEQUENCE</scope>
    <source>
        <strain evidence="1">Expedition CK06-06</strain>
    </source>
</reference>
<dbReference type="GO" id="GO:0016887">
    <property type="term" value="F:ATP hydrolysis activity"/>
    <property type="evidence" value="ECO:0007669"/>
    <property type="project" value="InterPro"/>
</dbReference>
<dbReference type="Gene3D" id="2.40.50.140">
    <property type="entry name" value="Nucleic acid-binding proteins"/>
    <property type="match status" value="1"/>
</dbReference>
<evidence type="ECO:0008006" key="2">
    <source>
        <dbReference type="Google" id="ProtNLM"/>
    </source>
</evidence>
<dbReference type="Gene3D" id="2.40.50.100">
    <property type="match status" value="1"/>
</dbReference>